<dbReference type="SMART" id="SM00480">
    <property type="entry name" value="POL3Bc"/>
    <property type="match status" value="1"/>
</dbReference>
<dbReference type="GO" id="GO:0008408">
    <property type="term" value="F:3'-5' exonuclease activity"/>
    <property type="evidence" value="ECO:0007669"/>
    <property type="project" value="InterPro"/>
</dbReference>
<evidence type="ECO:0000256" key="6">
    <source>
        <dbReference type="ARBA" id="ARBA00022695"/>
    </source>
</evidence>
<keyword evidence="7 10" id="KW-0235">DNA replication</keyword>
<evidence type="ECO:0000256" key="9">
    <source>
        <dbReference type="ARBA" id="ARBA00023125"/>
    </source>
</evidence>
<dbReference type="GO" id="GO:0009360">
    <property type="term" value="C:DNA polymerase III complex"/>
    <property type="evidence" value="ECO:0007669"/>
    <property type="project" value="InterPro"/>
</dbReference>
<comment type="subunit">
    <text evidence="10">Forms a ring-shaped head-to-tail homodimer around DNA.</text>
</comment>
<dbReference type="Pfam" id="PF02768">
    <property type="entry name" value="DNA_pol3_beta_3"/>
    <property type="match status" value="1"/>
</dbReference>
<name>Q075F8_9PROT</name>
<dbReference type="GO" id="GO:0003887">
    <property type="term" value="F:DNA-directed DNA polymerase activity"/>
    <property type="evidence" value="ECO:0007669"/>
    <property type="project" value="UniProtKB-UniRule"/>
</dbReference>
<evidence type="ECO:0000256" key="8">
    <source>
        <dbReference type="ARBA" id="ARBA00022932"/>
    </source>
</evidence>
<feature type="domain" description="DNA polymerase III beta sliding clamp C-terminal" evidence="13">
    <location>
        <begin position="250"/>
        <end position="369"/>
    </location>
</feature>
<keyword evidence="4 10" id="KW-0963">Cytoplasm</keyword>
<accession>Q075F8</accession>
<dbReference type="Gene3D" id="3.70.10.10">
    <property type="match status" value="1"/>
</dbReference>
<sequence>MILIQTNKDALLKPLQAVTGIVERRHTLPILSNVLIERKREEISFTATDLEIQIATTAPDSKDESKQTSAITVAAKKLQDILRALPDNVQVTLEAQENRLQVKAGKSRFNLQTLPAEDFPRLPESSTPQAKITLPQKELKNLLFLVQYAMAQQDIRYYLNGLLLLVEADHLKVVATDGHRLGFASIVMSQPQEKKEVILPRKAVLELAKQLHDSEEPVTVELLQNQVRFTFSNIVLVSKVVDGKFPDYNRVIPVGYQKQFTLNRVTFLQTLQRASILSNEKFRGVRLILTAGNLQIVCSNNEQEEAQEELEIDYDNEALDIGFNISYLLDVLNNLTCETVQCSFGDANSSALITIPGNDDFKYVVMPMRI</sequence>
<keyword evidence="8 10" id="KW-0239">DNA-directed DNA polymerase</keyword>
<dbReference type="PANTHER" id="PTHR30478:SF0">
    <property type="entry name" value="BETA SLIDING CLAMP"/>
    <property type="match status" value="1"/>
</dbReference>
<keyword evidence="5 10" id="KW-0808">Transferase</keyword>
<dbReference type="CDD" id="cd00140">
    <property type="entry name" value="beta_clamp"/>
    <property type="match status" value="1"/>
</dbReference>
<dbReference type="InterPro" id="IPR001001">
    <property type="entry name" value="DNA_polIII_beta"/>
</dbReference>
<dbReference type="AlphaFoldDB" id="Q075F8"/>
<evidence type="ECO:0000256" key="3">
    <source>
        <dbReference type="ARBA" id="ARBA00021035"/>
    </source>
</evidence>
<dbReference type="GO" id="GO:0006271">
    <property type="term" value="P:DNA strand elongation involved in DNA replication"/>
    <property type="evidence" value="ECO:0007669"/>
    <property type="project" value="TreeGrafter"/>
</dbReference>
<dbReference type="InterPro" id="IPR022635">
    <property type="entry name" value="DNA_polIII_beta_C"/>
</dbReference>
<evidence type="ECO:0000256" key="7">
    <source>
        <dbReference type="ARBA" id="ARBA00022705"/>
    </source>
</evidence>
<evidence type="ECO:0000256" key="10">
    <source>
        <dbReference type="PIRNR" id="PIRNR000804"/>
    </source>
</evidence>
<dbReference type="SUPFAM" id="SSF55979">
    <property type="entry name" value="DNA clamp"/>
    <property type="match status" value="3"/>
</dbReference>
<keyword evidence="9" id="KW-0238">DNA-binding</keyword>
<dbReference type="Pfam" id="PF00712">
    <property type="entry name" value="DNA_pol3_beta"/>
    <property type="match status" value="1"/>
</dbReference>
<dbReference type="InterPro" id="IPR022634">
    <property type="entry name" value="DNA_polIII_beta_N"/>
</dbReference>
<reference evidence="14" key="1">
    <citation type="submission" date="2005-10" db="EMBL/GenBank/DDBJ databases">
        <authorList>
            <person name="Ida T."/>
            <person name="Takahashi R."/>
            <person name="Tokuyama T."/>
        </authorList>
    </citation>
    <scope>NUCLEOTIDE SEQUENCE</scope>
    <source>
        <strain evidence="14">RY3C</strain>
    </source>
</reference>
<comment type="function">
    <text evidence="10">Confers DNA tethering and processivity to DNA polymerases and other proteins. Acts as a clamp, forming a ring around DNA (a reaction catalyzed by the clamp-loading complex) which diffuses in an ATP-independent manner freely and bidirectionally along dsDNA. Initially characterized for its ability to contact the catalytic subunit of DNA polymerase III (Pol III), a complex, multichain enzyme responsible for most of the replicative synthesis in bacteria; Pol III exhibits 3'-5' exonuclease proofreading activity. The beta chain is required for initiation of replication as well as for processivity of DNA replication.</text>
</comment>
<evidence type="ECO:0000259" key="13">
    <source>
        <dbReference type="Pfam" id="PF02768"/>
    </source>
</evidence>
<dbReference type="PIRSF" id="PIRSF000804">
    <property type="entry name" value="DNA_pol_III_b"/>
    <property type="match status" value="1"/>
</dbReference>
<dbReference type="Pfam" id="PF02767">
    <property type="entry name" value="DNA_pol3_beta_2"/>
    <property type="match status" value="1"/>
</dbReference>
<dbReference type="InterPro" id="IPR046938">
    <property type="entry name" value="DNA_clamp_sf"/>
</dbReference>
<dbReference type="Gene3D" id="3.10.150.10">
    <property type="entry name" value="DNA Polymerase III, subunit A, domain 2"/>
    <property type="match status" value="1"/>
</dbReference>
<dbReference type="GO" id="GO:0005737">
    <property type="term" value="C:cytoplasm"/>
    <property type="evidence" value="ECO:0007669"/>
    <property type="project" value="UniProtKB-SubCell"/>
</dbReference>
<gene>
    <name evidence="14" type="primary">dnaN</name>
</gene>
<dbReference type="PANTHER" id="PTHR30478">
    <property type="entry name" value="DNA POLYMERASE III SUBUNIT BETA"/>
    <property type="match status" value="1"/>
</dbReference>
<dbReference type="EMBL" id="DQ228436">
    <property type="protein sequence ID" value="ABB69891.1"/>
    <property type="molecule type" value="Genomic_DNA"/>
</dbReference>
<evidence type="ECO:0000313" key="14">
    <source>
        <dbReference type="EMBL" id="ABB69891.1"/>
    </source>
</evidence>
<evidence type="ECO:0000256" key="2">
    <source>
        <dbReference type="ARBA" id="ARBA00010752"/>
    </source>
</evidence>
<evidence type="ECO:0000256" key="1">
    <source>
        <dbReference type="ARBA" id="ARBA00004496"/>
    </source>
</evidence>
<organism evidence="14">
    <name type="scientific">Nitrosovibrio sp. RY3C</name>
    <dbReference type="NCBI Taxonomy" id="158584"/>
    <lineage>
        <taxon>Bacteria</taxon>
        <taxon>Pseudomonadati</taxon>
        <taxon>Pseudomonadota</taxon>
        <taxon>Betaproteobacteria</taxon>
        <taxon>Nitrosomonadales</taxon>
        <taxon>Nitrosomonadaceae</taxon>
        <taxon>Nitrosovibrio</taxon>
    </lineage>
</organism>
<evidence type="ECO:0000259" key="12">
    <source>
        <dbReference type="Pfam" id="PF02767"/>
    </source>
</evidence>
<evidence type="ECO:0000259" key="11">
    <source>
        <dbReference type="Pfam" id="PF00712"/>
    </source>
</evidence>
<feature type="domain" description="DNA polymerase III beta sliding clamp N-terminal" evidence="11">
    <location>
        <begin position="6"/>
        <end position="123"/>
    </location>
</feature>
<feature type="domain" description="DNA polymerase III beta sliding clamp central" evidence="12">
    <location>
        <begin position="133"/>
        <end position="247"/>
    </location>
</feature>
<dbReference type="NCBIfam" id="TIGR00663">
    <property type="entry name" value="dnan"/>
    <property type="match status" value="1"/>
</dbReference>
<keyword evidence="6 10" id="KW-0548">Nucleotidyltransferase</keyword>
<dbReference type="GO" id="GO:0003677">
    <property type="term" value="F:DNA binding"/>
    <property type="evidence" value="ECO:0007669"/>
    <property type="project" value="UniProtKB-UniRule"/>
</dbReference>
<comment type="subcellular location">
    <subcellularLocation>
        <location evidence="1 10">Cytoplasm</location>
    </subcellularLocation>
</comment>
<dbReference type="InterPro" id="IPR022637">
    <property type="entry name" value="DNA_polIII_beta_cen"/>
</dbReference>
<evidence type="ECO:0000256" key="4">
    <source>
        <dbReference type="ARBA" id="ARBA00022490"/>
    </source>
</evidence>
<evidence type="ECO:0000256" key="5">
    <source>
        <dbReference type="ARBA" id="ARBA00022679"/>
    </source>
</evidence>
<proteinExistence type="inferred from homology"/>
<comment type="similarity">
    <text evidence="2 10">Belongs to the beta sliding clamp family.</text>
</comment>
<protein>
    <recommendedName>
        <fullName evidence="3 10">Beta sliding clamp</fullName>
    </recommendedName>
</protein>